<dbReference type="Pfam" id="PF00106">
    <property type="entry name" value="adh_short"/>
    <property type="match status" value="1"/>
</dbReference>
<dbReference type="PROSITE" id="PS00061">
    <property type="entry name" value="ADH_SHORT"/>
    <property type="match status" value="1"/>
</dbReference>
<dbReference type="InterPro" id="IPR002347">
    <property type="entry name" value="SDR_fam"/>
</dbReference>
<dbReference type="Proteomes" id="UP001312865">
    <property type="component" value="Unassembled WGS sequence"/>
</dbReference>
<organism evidence="4 5">
    <name type="scientific">Bacillus spongiae</name>
    <dbReference type="NCBI Taxonomy" id="2683610"/>
    <lineage>
        <taxon>Bacteria</taxon>
        <taxon>Bacillati</taxon>
        <taxon>Bacillota</taxon>
        <taxon>Bacilli</taxon>
        <taxon>Bacillales</taxon>
        <taxon>Bacillaceae</taxon>
        <taxon>Bacillus</taxon>
    </lineage>
</organism>
<dbReference type="RefSeq" id="WP_336588242.1">
    <property type="nucleotide sequence ID" value="NZ_JBBAXC010000016.1"/>
</dbReference>
<dbReference type="SUPFAM" id="SSF51735">
    <property type="entry name" value="NAD(P)-binding Rossmann-fold domains"/>
    <property type="match status" value="1"/>
</dbReference>
<evidence type="ECO:0000313" key="4">
    <source>
        <dbReference type="EMBL" id="MEI5908796.1"/>
    </source>
</evidence>
<protein>
    <submittedName>
        <fullName evidence="4">SDR family oxidoreductase</fullName>
        <ecNumber evidence="4">1.-.-.-</ecNumber>
    </submittedName>
</protein>
<gene>
    <name evidence="4" type="ORF">WAK64_17245</name>
</gene>
<keyword evidence="5" id="KW-1185">Reference proteome</keyword>
<dbReference type="PANTHER" id="PTHR44196">
    <property type="entry name" value="DEHYDROGENASE/REDUCTASE SDR FAMILY MEMBER 7B"/>
    <property type="match status" value="1"/>
</dbReference>
<sequence length="256" mass="27878">MKQTALITGASSGIGKEFSYQLAEKGMDVVLVARTKTALDKLAEDITKKYKVKATVITADLSVEYAAKDISETIKEKGLVIDYLVNNAGFATSGEFLNNEKEIDHKQVTVNVQSIVDLTHEFLPSMVKRGAGTIINVASLVAFQPVPYMAVYSATKAFVLSFTESLAEEYRSKGITFFAICPGATNTNFFEAAGDKTPSVTRTPKQVVQTALRGIENGKSFAVDGKKNYFLAQSSRLLSRKRVVKLSAKVSLKNLK</sequence>
<dbReference type="GO" id="GO:0016491">
    <property type="term" value="F:oxidoreductase activity"/>
    <property type="evidence" value="ECO:0007669"/>
    <property type="project" value="UniProtKB-KW"/>
</dbReference>
<accession>A0ABU8HHE2</accession>
<evidence type="ECO:0000256" key="3">
    <source>
        <dbReference type="RuleBase" id="RU000363"/>
    </source>
</evidence>
<proteinExistence type="inferred from homology"/>
<evidence type="ECO:0000256" key="1">
    <source>
        <dbReference type="ARBA" id="ARBA00006484"/>
    </source>
</evidence>
<keyword evidence="2 4" id="KW-0560">Oxidoreductase</keyword>
<dbReference type="PIRSF" id="PIRSF000126">
    <property type="entry name" value="11-beta-HSD1"/>
    <property type="match status" value="1"/>
</dbReference>
<dbReference type="PRINTS" id="PR00081">
    <property type="entry name" value="GDHRDH"/>
</dbReference>
<dbReference type="EC" id="1.-.-.-" evidence="4"/>
<comment type="similarity">
    <text evidence="1 3">Belongs to the short-chain dehydrogenases/reductases (SDR) family.</text>
</comment>
<dbReference type="EMBL" id="JBBAXC010000016">
    <property type="protein sequence ID" value="MEI5908796.1"/>
    <property type="molecule type" value="Genomic_DNA"/>
</dbReference>
<dbReference type="PRINTS" id="PR00080">
    <property type="entry name" value="SDRFAMILY"/>
</dbReference>
<reference evidence="4 5" key="1">
    <citation type="journal article" date="2018" name="J. Microbiol.">
        <title>Bacillus spongiae sp. nov., isolated from sponge of Jeju Island.</title>
        <authorList>
            <person name="Lee G.E."/>
            <person name="Im W.T."/>
            <person name="Park J.S."/>
        </authorList>
    </citation>
    <scope>NUCLEOTIDE SEQUENCE [LARGE SCALE GENOMIC DNA]</scope>
    <source>
        <strain evidence="4 5">135PIL107-10</strain>
    </source>
</reference>
<name>A0ABU8HHE2_9BACI</name>
<dbReference type="InterPro" id="IPR020904">
    <property type="entry name" value="Sc_DH/Rdtase_CS"/>
</dbReference>
<dbReference type="PANTHER" id="PTHR44196:SF2">
    <property type="entry name" value="SHORT-CHAIN DEHYDROGENASE-RELATED"/>
    <property type="match status" value="1"/>
</dbReference>
<comment type="caution">
    <text evidence="4">The sequence shown here is derived from an EMBL/GenBank/DDBJ whole genome shotgun (WGS) entry which is preliminary data.</text>
</comment>
<dbReference type="InterPro" id="IPR036291">
    <property type="entry name" value="NAD(P)-bd_dom_sf"/>
</dbReference>
<evidence type="ECO:0000313" key="5">
    <source>
        <dbReference type="Proteomes" id="UP001312865"/>
    </source>
</evidence>
<evidence type="ECO:0000256" key="2">
    <source>
        <dbReference type="ARBA" id="ARBA00023002"/>
    </source>
</evidence>
<dbReference type="Gene3D" id="3.40.50.720">
    <property type="entry name" value="NAD(P)-binding Rossmann-like Domain"/>
    <property type="match status" value="1"/>
</dbReference>